<dbReference type="Proteomes" id="UP000262825">
    <property type="component" value="Unassembled WGS sequence"/>
</dbReference>
<dbReference type="GO" id="GO:0070210">
    <property type="term" value="C:Rpd3L-Expanded complex"/>
    <property type="evidence" value="ECO:0007669"/>
    <property type="project" value="TreeGrafter"/>
</dbReference>
<dbReference type="GO" id="GO:0003682">
    <property type="term" value="F:chromatin binding"/>
    <property type="evidence" value="ECO:0007669"/>
    <property type="project" value="TreeGrafter"/>
</dbReference>
<dbReference type="InterPro" id="IPR007526">
    <property type="entry name" value="SWIRM"/>
</dbReference>
<proteinExistence type="predicted"/>
<dbReference type="PANTHER" id="PTHR12374">
    <property type="entry name" value="TRANSCRIPTIONAL ADAPTOR 2 ADA2 -RELATED"/>
    <property type="match status" value="1"/>
</dbReference>
<accession>A0A376B2N0</accession>
<dbReference type="AlphaFoldDB" id="A0A376B2N0"/>
<dbReference type="InterPro" id="IPR009057">
    <property type="entry name" value="Homeodomain-like_sf"/>
</dbReference>
<feature type="compositionally biased region" description="Polar residues" evidence="1">
    <location>
        <begin position="92"/>
        <end position="113"/>
    </location>
</feature>
<dbReference type="FunFam" id="1.10.10.10:FF:000087">
    <property type="entry name" value="Transcriptional adapter 2"/>
    <property type="match status" value="1"/>
</dbReference>
<dbReference type="VEuPathDB" id="FungiDB:SCODWIG_00662"/>
<dbReference type="EMBL" id="UFAJ01000062">
    <property type="protein sequence ID" value="SSD58901.1"/>
    <property type="molecule type" value="Genomic_DNA"/>
</dbReference>
<feature type="compositionally biased region" description="Polar residues" evidence="1">
    <location>
        <begin position="211"/>
        <end position="230"/>
    </location>
</feature>
<organism evidence="3 4">
    <name type="scientific">Saccharomycodes ludwigii</name>
    <dbReference type="NCBI Taxonomy" id="36035"/>
    <lineage>
        <taxon>Eukaryota</taxon>
        <taxon>Fungi</taxon>
        <taxon>Dikarya</taxon>
        <taxon>Ascomycota</taxon>
        <taxon>Saccharomycotina</taxon>
        <taxon>Saccharomycetes</taxon>
        <taxon>Saccharomycodales</taxon>
        <taxon>Saccharomycodaceae</taxon>
        <taxon>Saccharomycodes</taxon>
    </lineage>
</organism>
<dbReference type="PANTHER" id="PTHR12374:SF21">
    <property type="entry name" value="SWIRM DOMAIN-CONTAINING PROTEIN FUN19-RELATED"/>
    <property type="match status" value="1"/>
</dbReference>
<reference evidence="4" key="1">
    <citation type="submission" date="2018-06" db="EMBL/GenBank/DDBJ databases">
        <authorList>
            <person name="Guldener U."/>
        </authorList>
    </citation>
    <scope>NUCLEOTIDE SEQUENCE [LARGE SCALE GENOMIC DNA]</scope>
    <source>
        <strain evidence="4">UTAD17</strain>
    </source>
</reference>
<feature type="region of interest" description="Disordered" evidence="1">
    <location>
        <begin position="211"/>
        <end position="234"/>
    </location>
</feature>
<sequence>MSYYSASPGLSNNNITTRTNGINNTPIPITNDNIIKNSSEKGPMPTTFNNADINVGTNVSSLDTKLLDNFNKDDIPSPPLSPKLSASKTHPDTVNSSPSVTDPNTINCTGTTPTFLSSSDRNITNGTSINKITKPLVLNPDWSRKNYTSSLMTFLSHYRCFENKYHHPTSTLTNSAASNAGLTYKRANTSRKAYASDPELTSRVYRTRLRTGNTKNSGDINGTSAPQTPVASPELKRATLSPPFSASSSRHHFPTIHAKGNATLTALLGSNHEPNMGWEKLPDYSPSTKNLKESNKNALKVEWKGSSMDLRNDPLRNKLHPAELVLAQILRLPCDLYLDSKRRLFIEKVHRLKNGLPFRRTDAQKACRIDVNKASRLYAAYEKVGWLKDENFTKYLSLKK</sequence>
<evidence type="ECO:0000313" key="4">
    <source>
        <dbReference type="Proteomes" id="UP000262825"/>
    </source>
</evidence>
<dbReference type="OrthoDB" id="5598695at2759"/>
<dbReference type="Pfam" id="PF04433">
    <property type="entry name" value="SWIRM"/>
    <property type="match status" value="1"/>
</dbReference>
<evidence type="ECO:0000313" key="3">
    <source>
        <dbReference type="EMBL" id="SSD58901.1"/>
    </source>
</evidence>
<dbReference type="Gene3D" id="1.10.10.10">
    <property type="entry name" value="Winged helix-like DNA-binding domain superfamily/Winged helix DNA-binding domain"/>
    <property type="match status" value="1"/>
</dbReference>
<evidence type="ECO:0000259" key="2">
    <source>
        <dbReference type="PROSITE" id="PS50934"/>
    </source>
</evidence>
<gene>
    <name evidence="3" type="ORF">SCODWIG_00662</name>
</gene>
<evidence type="ECO:0000256" key="1">
    <source>
        <dbReference type="SAM" id="MobiDB-lite"/>
    </source>
</evidence>
<dbReference type="GO" id="GO:0003713">
    <property type="term" value="F:transcription coactivator activity"/>
    <property type="evidence" value="ECO:0007669"/>
    <property type="project" value="TreeGrafter"/>
</dbReference>
<protein>
    <recommendedName>
        <fullName evidence="2">SWIRM domain-containing protein</fullName>
    </recommendedName>
</protein>
<dbReference type="InterPro" id="IPR036388">
    <property type="entry name" value="WH-like_DNA-bd_sf"/>
</dbReference>
<feature type="region of interest" description="Disordered" evidence="1">
    <location>
        <begin position="1"/>
        <end position="26"/>
    </location>
</feature>
<feature type="region of interest" description="Disordered" evidence="1">
    <location>
        <begin position="70"/>
        <end position="113"/>
    </location>
</feature>
<dbReference type="SUPFAM" id="SSF46689">
    <property type="entry name" value="Homeodomain-like"/>
    <property type="match status" value="1"/>
</dbReference>
<name>A0A376B2N0_9ASCO</name>
<dbReference type="PROSITE" id="PS50934">
    <property type="entry name" value="SWIRM"/>
    <property type="match status" value="1"/>
</dbReference>
<keyword evidence="4" id="KW-1185">Reference proteome</keyword>
<feature type="domain" description="SWIRM" evidence="2">
    <location>
        <begin position="299"/>
        <end position="398"/>
    </location>
</feature>
<dbReference type="GO" id="GO:0006357">
    <property type="term" value="P:regulation of transcription by RNA polymerase II"/>
    <property type="evidence" value="ECO:0007669"/>
    <property type="project" value="TreeGrafter"/>
</dbReference>
<feature type="compositionally biased region" description="Polar residues" evidence="1">
    <location>
        <begin position="1"/>
        <end position="11"/>
    </location>
</feature>
<dbReference type="GO" id="GO:0006338">
    <property type="term" value="P:chromatin remodeling"/>
    <property type="evidence" value="ECO:0007669"/>
    <property type="project" value="TreeGrafter"/>
</dbReference>
<feature type="compositionally biased region" description="Low complexity" evidence="1">
    <location>
        <begin position="12"/>
        <end position="26"/>
    </location>
</feature>